<organism evidence="7 8">
    <name type="scientific">Reticulibacter mediterranei</name>
    <dbReference type="NCBI Taxonomy" id="2778369"/>
    <lineage>
        <taxon>Bacteria</taxon>
        <taxon>Bacillati</taxon>
        <taxon>Chloroflexota</taxon>
        <taxon>Ktedonobacteria</taxon>
        <taxon>Ktedonobacterales</taxon>
        <taxon>Reticulibacteraceae</taxon>
        <taxon>Reticulibacter</taxon>
    </lineage>
</organism>
<dbReference type="Proteomes" id="UP000597444">
    <property type="component" value="Unassembled WGS sequence"/>
</dbReference>
<proteinExistence type="predicted"/>
<comment type="subcellular location">
    <subcellularLocation>
        <location evidence="1">Cell membrane</location>
        <topology evidence="1">Multi-pass membrane protein</topology>
    </subcellularLocation>
</comment>
<sequence length="179" mass="19758">MAEYPTNTHHTRRAHEPGGCFTLYLGRFLEQVDSFIYAIVGICFFLAAILVLIYTFWGFSVSVIRLGAFSVGQQPVRAAQAIIEAVSGLLLVLIIMEMLGTVLHYLRVHVTSVRPFLFIGIISATRSILSIGARLSVEGLNIRATDFAYAMIELSIDALVILALGITLKLLGRWSEVEE</sequence>
<feature type="transmembrane region" description="Helical" evidence="6">
    <location>
        <begin position="116"/>
        <end position="135"/>
    </location>
</feature>
<keyword evidence="5 6" id="KW-0472">Membrane</keyword>
<feature type="transmembrane region" description="Helical" evidence="6">
    <location>
        <begin position="147"/>
        <end position="168"/>
    </location>
</feature>
<evidence type="ECO:0000256" key="5">
    <source>
        <dbReference type="ARBA" id="ARBA00023136"/>
    </source>
</evidence>
<reference evidence="7" key="1">
    <citation type="submission" date="2020-10" db="EMBL/GenBank/DDBJ databases">
        <title>Taxonomic study of unclassified bacteria belonging to the class Ktedonobacteria.</title>
        <authorList>
            <person name="Yabe S."/>
            <person name="Wang C.M."/>
            <person name="Zheng Y."/>
            <person name="Sakai Y."/>
            <person name="Cavaletti L."/>
            <person name="Monciardini P."/>
            <person name="Donadio S."/>
        </authorList>
    </citation>
    <scope>NUCLEOTIDE SEQUENCE</scope>
    <source>
        <strain evidence="7">ID150040</strain>
    </source>
</reference>
<dbReference type="AlphaFoldDB" id="A0A8J3N4Z6"/>
<evidence type="ECO:0000313" key="7">
    <source>
        <dbReference type="EMBL" id="GHO94607.1"/>
    </source>
</evidence>
<dbReference type="InterPro" id="IPR020948">
    <property type="entry name" value="P_starv_induced_PsiE-like"/>
</dbReference>
<dbReference type="EMBL" id="BNJK01000001">
    <property type="protein sequence ID" value="GHO94607.1"/>
    <property type="molecule type" value="Genomic_DNA"/>
</dbReference>
<evidence type="ECO:0000256" key="4">
    <source>
        <dbReference type="ARBA" id="ARBA00022989"/>
    </source>
</evidence>
<evidence type="ECO:0000256" key="3">
    <source>
        <dbReference type="ARBA" id="ARBA00022692"/>
    </source>
</evidence>
<evidence type="ECO:0000256" key="1">
    <source>
        <dbReference type="ARBA" id="ARBA00004651"/>
    </source>
</evidence>
<protein>
    <submittedName>
        <fullName evidence="7">Uncharacterized protein</fullName>
    </submittedName>
</protein>
<keyword evidence="8" id="KW-1185">Reference proteome</keyword>
<name>A0A8J3N4Z6_9CHLR</name>
<comment type="caution">
    <text evidence="7">The sequence shown here is derived from an EMBL/GenBank/DDBJ whole genome shotgun (WGS) entry which is preliminary data.</text>
</comment>
<feature type="transmembrane region" description="Helical" evidence="6">
    <location>
        <begin position="35"/>
        <end position="57"/>
    </location>
</feature>
<accession>A0A8J3N4Z6</accession>
<dbReference type="GO" id="GO:0005886">
    <property type="term" value="C:plasma membrane"/>
    <property type="evidence" value="ECO:0007669"/>
    <property type="project" value="UniProtKB-SubCell"/>
</dbReference>
<keyword evidence="2" id="KW-1003">Cell membrane</keyword>
<feature type="transmembrane region" description="Helical" evidence="6">
    <location>
        <begin position="78"/>
        <end position="96"/>
    </location>
</feature>
<keyword evidence="4 6" id="KW-1133">Transmembrane helix</keyword>
<gene>
    <name evidence="7" type="ORF">KSF_046550</name>
</gene>
<evidence type="ECO:0000256" key="2">
    <source>
        <dbReference type="ARBA" id="ARBA00022475"/>
    </source>
</evidence>
<dbReference type="Pfam" id="PF06146">
    <property type="entry name" value="PsiE"/>
    <property type="match status" value="1"/>
</dbReference>
<keyword evidence="3 6" id="KW-0812">Transmembrane</keyword>
<evidence type="ECO:0000313" key="8">
    <source>
        <dbReference type="Proteomes" id="UP000597444"/>
    </source>
</evidence>
<evidence type="ECO:0000256" key="6">
    <source>
        <dbReference type="SAM" id="Phobius"/>
    </source>
</evidence>
<dbReference type="RefSeq" id="WP_220205323.1">
    <property type="nucleotide sequence ID" value="NZ_BNJK01000001.1"/>
</dbReference>